<comment type="caution">
    <text evidence="1">The sequence shown here is derived from an EMBL/GenBank/DDBJ whole genome shotgun (WGS) entry which is preliminary data.</text>
</comment>
<organism evidence="1 2">
    <name type="scientific">Zophobas morio</name>
    <dbReference type="NCBI Taxonomy" id="2755281"/>
    <lineage>
        <taxon>Eukaryota</taxon>
        <taxon>Metazoa</taxon>
        <taxon>Ecdysozoa</taxon>
        <taxon>Arthropoda</taxon>
        <taxon>Hexapoda</taxon>
        <taxon>Insecta</taxon>
        <taxon>Pterygota</taxon>
        <taxon>Neoptera</taxon>
        <taxon>Endopterygota</taxon>
        <taxon>Coleoptera</taxon>
        <taxon>Polyphaga</taxon>
        <taxon>Cucujiformia</taxon>
        <taxon>Tenebrionidae</taxon>
        <taxon>Zophobas</taxon>
    </lineage>
</organism>
<accession>A0AA38HM39</accession>
<protein>
    <submittedName>
        <fullName evidence="1">Uncharacterized protein</fullName>
    </submittedName>
</protein>
<name>A0AA38HM39_9CUCU</name>
<keyword evidence="2" id="KW-1185">Reference proteome</keyword>
<proteinExistence type="predicted"/>
<gene>
    <name evidence="1" type="ORF">Zmor_003115</name>
</gene>
<sequence>MNIQNGKSSLSPVFPSGLQQQFQQFSFEVNSFGLQCTFLGVLVDKLYVRTGINCELPSLSITEKTGQEANIKDVGLNCCFILRHAAISILENEHNFNDRGLLCEETLIASGGIITFYADGREKRFRAPSSRFSYSHNKLV</sequence>
<dbReference type="EMBL" id="JALNTZ010000010">
    <property type="protein sequence ID" value="KAJ3639776.1"/>
    <property type="molecule type" value="Genomic_DNA"/>
</dbReference>
<reference evidence="1" key="1">
    <citation type="journal article" date="2023" name="G3 (Bethesda)">
        <title>Whole genome assemblies of Zophobas morio and Tenebrio molitor.</title>
        <authorList>
            <person name="Kaur S."/>
            <person name="Stinson S.A."/>
            <person name="diCenzo G.C."/>
        </authorList>
    </citation>
    <scope>NUCLEOTIDE SEQUENCE</scope>
    <source>
        <strain evidence="1">QUZm001</strain>
    </source>
</reference>
<dbReference type="Proteomes" id="UP001168821">
    <property type="component" value="Unassembled WGS sequence"/>
</dbReference>
<dbReference type="AlphaFoldDB" id="A0AA38HM39"/>
<evidence type="ECO:0000313" key="2">
    <source>
        <dbReference type="Proteomes" id="UP001168821"/>
    </source>
</evidence>
<evidence type="ECO:0000313" key="1">
    <source>
        <dbReference type="EMBL" id="KAJ3639776.1"/>
    </source>
</evidence>